<comment type="similarity">
    <text evidence="7">Belongs to the chloroperoxidase family.</text>
</comment>
<evidence type="ECO:0000256" key="3">
    <source>
        <dbReference type="ARBA" id="ARBA00022617"/>
    </source>
</evidence>
<evidence type="ECO:0000256" key="4">
    <source>
        <dbReference type="ARBA" id="ARBA00022723"/>
    </source>
</evidence>
<keyword evidence="2" id="KW-0575">Peroxidase</keyword>
<dbReference type="Proteomes" id="UP001251528">
    <property type="component" value="Unassembled WGS sequence"/>
</dbReference>
<protein>
    <recommendedName>
        <fullName evidence="9">Heme haloperoxidase family profile domain-containing protein</fullName>
    </recommendedName>
</protein>
<proteinExistence type="inferred from homology"/>
<feature type="chain" id="PRO_5042615632" description="Heme haloperoxidase family profile domain-containing protein" evidence="8">
    <location>
        <begin position="21"/>
        <end position="362"/>
    </location>
</feature>
<keyword evidence="5" id="KW-0560">Oxidoreductase</keyword>
<gene>
    <name evidence="10" type="ORF">QQS21_007580</name>
</gene>
<organism evidence="10 11">
    <name type="scientific">Conoideocrella luteorostrata</name>
    <dbReference type="NCBI Taxonomy" id="1105319"/>
    <lineage>
        <taxon>Eukaryota</taxon>
        <taxon>Fungi</taxon>
        <taxon>Dikarya</taxon>
        <taxon>Ascomycota</taxon>
        <taxon>Pezizomycotina</taxon>
        <taxon>Sordariomycetes</taxon>
        <taxon>Hypocreomycetidae</taxon>
        <taxon>Hypocreales</taxon>
        <taxon>Clavicipitaceae</taxon>
        <taxon>Conoideocrella</taxon>
    </lineage>
</organism>
<keyword evidence="6" id="KW-0408">Iron</keyword>
<keyword evidence="8" id="KW-0732">Signal</keyword>
<accession>A0AAJ0CKV7</accession>
<dbReference type="AlphaFoldDB" id="A0AAJ0CKV7"/>
<keyword evidence="11" id="KW-1185">Reference proteome</keyword>
<dbReference type="InterPro" id="IPR000028">
    <property type="entry name" value="Chloroperoxidase"/>
</dbReference>
<keyword evidence="4" id="KW-0479">Metal-binding</keyword>
<reference evidence="10" key="1">
    <citation type="submission" date="2023-06" db="EMBL/GenBank/DDBJ databases">
        <title>Conoideocrella luteorostrata (Hypocreales: Clavicipitaceae), a potential biocontrol fungus for elongate hemlock scale in United States Christmas tree production areas.</title>
        <authorList>
            <person name="Barrett H."/>
            <person name="Lovett B."/>
            <person name="Macias A.M."/>
            <person name="Stajich J.E."/>
            <person name="Kasson M.T."/>
        </authorList>
    </citation>
    <scope>NUCLEOTIDE SEQUENCE</scope>
    <source>
        <strain evidence="10">ARSEF 14590</strain>
    </source>
</reference>
<feature type="domain" description="Heme haloperoxidase family profile" evidence="9">
    <location>
        <begin position="28"/>
        <end position="246"/>
    </location>
</feature>
<keyword evidence="3" id="KW-0349">Heme</keyword>
<evidence type="ECO:0000313" key="11">
    <source>
        <dbReference type="Proteomes" id="UP001251528"/>
    </source>
</evidence>
<evidence type="ECO:0000256" key="7">
    <source>
        <dbReference type="ARBA" id="ARBA00025795"/>
    </source>
</evidence>
<evidence type="ECO:0000256" key="8">
    <source>
        <dbReference type="SAM" id="SignalP"/>
    </source>
</evidence>
<sequence length="362" mass="39022">MAVRFVTTLILALSARPVLAAEGALDQKFYDWKPPTKGDVRSPCPGINTLANHGFINRNGRDVNFLQLVSGAFKALGTSPETSGFVAAVGLASSHNPLSFGFDLSDLRNHYFLIEHDCSFSRGDQKDGNNNDYNPELWDVALSVLKDSDTVTPASLGKAKGERVQDQKRRNPASVYGPRAALFGGIEMGMILSALSTLLGFGHTKLDYLNSVIQEERLPVHLGWRPNLESNNAATAVATGAMALAADPHLLKDALAVLVGTPGDAIGTIFPAGKQIFEVFNSILDGVKGLGHDAPMMRAVTTYLENNNFQVDQGMFWNVSRVALADLPEGVSDMLKNATRSALAEMPPEYSQMLWNATGFTV</sequence>
<dbReference type="Gene3D" id="1.10.489.10">
    <property type="entry name" value="Chloroperoxidase-like"/>
    <property type="match status" value="1"/>
</dbReference>
<feature type="signal peptide" evidence="8">
    <location>
        <begin position="1"/>
        <end position="20"/>
    </location>
</feature>
<evidence type="ECO:0000259" key="9">
    <source>
        <dbReference type="PROSITE" id="PS51405"/>
    </source>
</evidence>
<dbReference type="GO" id="GO:0004601">
    <property type="term" value="F:peroxidase activity"/>
    <property type="evidence" value="ECO:0007669"/>
    <property type="project" value="UniProtKB-KW"/>
</dbReference>
<dbReference type="InterPro" id="IPR036851">
    <property type="entry name" value="Chloroperoxidase-like_sf"/>
</dbReference>
<evidence type="ECO:0000256" key="2">
    <source>
        <dbReference type="ARBA" id="ARBA00022559"/>
    </source>
</evidence>
<evidence type="ECO:0000256" key="6">
    <source>
        <dbReference type="ARBA" id="ARBA00023004"/>
    </source>
</evidence>
<evidence type="ECO:0000313" key="10">
    <source>
        <dbReference type="EMBL" id="KAK2594730.1"/>
    </source>
</evidence>
<dbReference type="PANTHER" id="PTHR33577">
    <property type="entry name" value="STERIGMATOCYSTIN BIOSYNTHESIS PEROXIDASE STCC-RELATED"/>
    <property type="match status" value="1"/>
</dbReference>
<dbReference type="Pfam" id="PF01328">
    <property type="entry name" value="Peroxidase_2"/>
    <property type="match status" value="1"/>
</dbReference>
<dbReference type="SUPFAM" id="SSF47571">
    <property type="entry name" value="Cloroperoxidase"/>
    <property type="match status" value="1"/>
</dbReference>
<evidence type="ECO:0000256" key="5">
    <source>
        <dbReference type="ARBA" id="ARBA00023002"/>
    </source>
</evidence>
<dbReference type="EMBL" id="JASWJB010000158">
    <property type="protein sequence ID" value="KAK2594730.1"/>
    <property type="molecule type" value="Genomic_DNA"/>
</dbReference>
<dbReference type="GO" id="GO:0046872">
    <property type="term" value="F:metal ion binding"/>
    <property type="evidence" value="ECO:0007669"/>
    <property type="project" value="UniProtKB-KW"/>
</dbReference>
<dbReference type="PROSITE" id="PS51405">
    <property type="entry name" value="HEME_HALOPEROXIDASE"/>
    <property type="match status" value="1"/>
</dbReference>
<name>A0AAJ0CKV7_9HYPO</name>
<comment type="cofactor">
    <cofactor evidence="1">
        <name>heme b</name>
        <dbReference type="ChEBI" id="CHEBI:60344"/>
    </cofactor>
</comment>
<evidence type="ECO:0000256" key="1">
    <source>
        <dbReference type="ARBA" id="ARBA00001970"/>
    </source>
</evidence>
<comment type="caution">
    <text evidence="10">The sequence shown here is derived from an EMBL/GenBank/DDBJ whole genome shotgun (WGS) entry which is preliminary data.</text>
</comment>
<dbReference type="PANTHER" id="PTHR33577:SF9">
    <property type="entry name" value="PEROXIDASE STCC"/>
    <property type="match status" value="1"/>
</dbReference>